<reference evidence="1" key="1">
    <citation type="submission" date="2024-03" db="EMBL/GenBank/DDBJ databases">
        <title>Whole genome sequecning of epiphytes from Marcgravia umbellata leaves.</title>
        <authorList>
            <person name="Kumar G."/>
            <person name="Savka M.A."/>
        </authorList>
    </citation>
    <scope>NUCLEOTIDE SEQUENCE</scope>
    <source>
        <strain evidence="1">RIT_BL5</strain>
    </source>
</reference>
<evidence type="ECO:0000313" key="2">
    <source>
        <dbReference type="Proteomes" id="UP001380953"/>
    </source>
</evidence>
<evidence type="ECO:0000313" key="1">
    <source>
        <dbReference type="EMBL" id="MEJ8303920.1"/>
    </source>
</evidence>
<dbReference type="EMBL" id="JBBKAR010000026">
    <property type="protein sequence ID" value="MEJ8303920.1"/>
    <property type="molecule type" value="Genomic_DNA"/>
</dbReference>
<sequence>MSDQFVGEIRIFAGNYAPQDWAFCNGQLLPIASNTALFSLLGTAYGGDGRSTFGLPDLRGRAPLGQGNGAGLTPRTLGESVGSPTVTLLSNQMPLHSHTPQGISQQGGSNDPTGRYWAQTPGKGPGQVRVKLYGPAPDQNMDPRAINIAGGSQPHNNMQPFVSLNFIIALQGVFPPHP</sequence>
<comment type="caution">
    <text evidence="1">The sequence shown here is derived from an EMBL/GenBank/DDBJ whole genome shotgun (WGS) entry which is preliminary data.</text>
</comment>
<proteinExistence type="predicted"/>
<name>A0ACC6PAE8_9BACL</name>
<organism evidence="1 2">
    <name type="scientific">Saccharibacillus sacchari</name>
    <dbReference type="NCBI Taxonomy" id="456493"/>
    <lineage>
        <taxon>Bacteria</taxon>
        <taxon>Bacillati</taxon>
        <taxon>Bacillota</taxon>
        <taxon>Bacilli</taxon>
        <taxon>Bacillales</taxon>
        <taxon>Paenibacillaceae</taxon>
        <taxon>Saccharibacillus</taxon>
    </lineage>
</organism>
<protein>
    <submittedName>
        <fullName evidence="1">Tail fiber protein</fullName>
    </submittedName>
</protein>
<dbReference type="Proteomes" id="UP001380953">
    <property type="component" value="Unassembled WGS sequence"/>
</dbReference>
<keyword evidence="2" id="KW-1185">Reference proteome</keyword>
<gene>
    <name evidence="1" type="ORF">WKI47_08385</name>
</gene>
<accession>A0ACC6PAE8</accession>